<keyword evidence="3" id="KW-1185">Reference proteome</keyword>
<comment type="caution">
    <text evidence="2">The sequence shown here is derived from an EMBL/GenBank/DDBJ whole genome shotgun (WGS) entry which is preliminary data.</text>
</comment>
<evidence type="ECO:0000313" key="3">
    <source>
        <dbReference type="Proteomes" id="UP000242450"/>
    </source>
</evidence>
<reference evidence="2 3" key="1">
    <citation type="journal article" date="2018" name="Mol. Genet. Genomics">
        <title>The red deer Cervus elaphus genome CerEla1.0: sequencing, annotating, genes, and chromosomes.</title>
        <authorList>
            <person name="Bana N.A."/>
            <person name="Nyiri A."/>
            <person name="Nagy J."/>
            <person name="Frank K."/>
            <person name="Nagy T."/>
            <person name="Steger V."/>
            <person name="Schiller M."/>
            <person name="Lakatos P."/>
            <person name="Sugar L."/>
            <person name="Horn P."/>
            <person name="Barta E."/>
            <person name="Orosz L."/>
        </authorList>
    </citation>
    <scope>NUCLEOTIDE SEQUENCE [LARGE SCALE GENOMIC DNA]</scope>
    <source>
        <strain evidence="2">Hungarian</strain>
    </source>
</reference>
<feature type="compositionally biased region" description="Polar residues" evidence="1">
    <location>
        <begin position="75"/>
        <end position="86"/>
    </location>
</feature>
<gene>
    <name evidence="2" type="ORF">Celaphus_00016984</name>
</gene>
<dbReference type="EMBL" id="MKHE01000016">
    <property type="protein sequence ID" value="OWK07407.1"/>
    <property type="molecule type" value="Genomic_DNA"/>
</dbReference>
<organism evidence="2 3">
    <name type="scientific">Cervus elaphus hippelaphus</name>
    <name type="common">European red deer</name>
    <dbReference type="NCBI Taxonomy" id="46360"/>
    <lineage>
        <taxon>Eukaryota</taxon>
        <taxon>Metazoa</taxon>
        <taxon>Chordata</taxon>
        <taxon>Craniata</taxon>
        <taxon>Vertebrata</taxon>
        <taxon>Euteleostomi</taxon>
        <taxon>Mammalia</taxon>
        <taxon>Eutheria</taxon>
        <taxon>Laurasiatheria</taxon>
        <taxon>Artiodactyla</taxon>
        <taxon>Ruminantia</taxon>
        <taxon>Pecora</taxon>
        <taxon>Cervidae</taxon>
        <taxon>Cervinae</taxon>
        <taxon>Cervus</taxon>
    </lineage>
</organism>
<accession>A0A212CN06</accession>
<feature type="region of interest" description="Disordered" evidence="1">
    <location>
        <begin position="42"/>
        <end position="86"/>
    </location>
</feature>
<name>A0A212CN06_CEREH</name>
<proteinExistence type="predicted"/>
<dbReference type="Proteomes" id="UP000242450">
    <property type="component" value="Chromosome 16"/>
</dbReference>
<evidence type="ECO:0000256" key="1">
    <source>
        <dbReference type="SAM" id="MobiDB-lite"/>
    </source>
</evidence>
<protein>
    <submittedName>
        <fullName evidence="2">Uncharacterized protein</fullName>
    </submittedName>
</protein>
<evidence type="ECO:0000313" key="2">
    <source>
        <dbReference type="EMBL" id="OWK07407.1"/>
    </source>
</evidence>
<sequence>MGISDFRPQGTPCAQLPEGSSVIQMLENPLCSPQSTFDAWLNTSSTVEPPGEVPSERQLSSTLVKSPLGRGSSHHVPSSSDQEASNSGLHLFSRLRDLCFCSITLIPECLSNTRNFPSPGQPFILATCSFLSPPCSPDETPC</sequence>
<dbReference type="AlphaFoldDB" id="A0A212CN06"/>